<dbReference type="PANTHER" id="PTHR15467">
    <property type="entry name" value="ZINC-FINGERS AND HOMEOBOXES RELATED"/>
    <property type="match status" value="1"/>
</dbReference>
<dbReference type="Pfam" id="PF00046">
    <property type="entry name" value="Homeodomain"/>
    <property type="match status" value="1"/>
</dbReference>
<proteinExistence type="predicted"/>
<dbReference type="GO" id="GO:0004601">
    <property type="term" value="F:peroxidase activity"/>
    <property type="evidence" value="ECO:0007669"/>
    <property type="project" value="UniProtKB-KW"/>
</dbReference>
<protein>
    <submittedName>
        <fullName evidence="9">Protein OVEREXPRESSOR OF CATIONIC PEROXIDASE 3</fullName>
    </submittedName>
</protein>
<keyword evidence="3 5" id="KW-0371">Homeobox</keyword>
<evidence type="ECO:0000259" key="8">
    <source>
        <dbReference type="PROSITE" id="PS50071"/>
    </source>
</evidence>
<dbReference type="GO" id="GO:0000981">
    <property type="term" value="F:DNA-binding transcription factor activity, RNA polymerase II-specific"/>
    <property type="evidence" value="ECO:0007669"/>
    <property type="project" value="TreeGrafter"/>
</dbReference>
<keyword evidence="9" id="KW-0575">Peroxidase</keyword>
<feature type="domain" description="Homeobox" evidence="8">
    <location>
        <begin position="280"/>
        <end position="340"/>
    </location>
</feature>
<evidence type="ECO:0000313" key="9">
    <source>
        <dbReference type="EMBL" id="KAF7830276.1"/>
    </source>
</evidence>
<feature type="region of interest" description="Disordered" evidence="7">
    <location>
        <begin position="155"/>
        <end position="183"/>
    </location>
</feature>
<feature type="DNA-binding region" description="Homeobox" evidence="5">
    <location>
        <begin position="282"/>
        <end position="341"/>
    </location>
</feature>
<dbReference type="AlphaFoldDB" id="A0A834U157"/>
<dbReference type="InterPro" id="IPR009057">
    <property type="entry name" value="Homeodomain-like_sf"/>
</dbReference>
<dbReference type="GO" id="GO:0003677">
    <property type="term" value="F:DNA binding"/>
    <property type="evidence" value="ECO:0007669"/>
    <property type="project" value="UniProtKB-UniRule"/>
</dbReference>
<keyword evidence="10" id="KW-1185">Reference proteome</keyword>
<name>A0A834U157_9FABA</name>
<evidence type="ECO:0000256" key="1">
    <source>
        <dbReference type="ARBA" id="ARBA00004123"/>
    </source>
</evidence>
<evidence type="ECO:0000256" key="2">
    <source>
        <dbReference type="ARBA" id="ARBA00023125"/>
    </source>
</evidence>
<reference evidence="9" key="1">
    <citation type="submission" date="2020-09" db="EMBL/GenBank/DDBJ databases">
        <title>Genome-Enabled Discovery of Anthraquinone Biosynthesis in Senna tora.</title>
        <authorList>
            <person name="Kang S.-H."/>
            <person name="Pandey R.P."/>
            <person name="Lee C.-M."/>
            <person name="Sim J.-S."/>
            <person name="Jeong J.-T."/>
            <person name="Choi B.-S."/>
            <person name="Jung M."/>
            <person name="Ginzburg D."/>
            <person name="Zhao K."/>
            <person name="Won S.Y."/>
            <person name="Oh T.-J."/>
            <person name="Yu Y."/>
            <person name="Kim N.-H."/>
            <person name="Lee O.R."/>
            <person name="Lee T.-H."/>
            <person name="Bashyal P."/>
            <person name="Kim T.-S."/>
            <person name="Lee W.-H."/>
            <person name="Kawkins C."/>
            <person name="Kim C.-K."/>
            <person name="Kim J.S."/>
            <person name="Ahn B.O."/>
            <person name="Rhee S.Y."/>
            <person name="Sohng J.K."/>
        </authorList>
    </citation>
    <scope>NUCLEOTIDE SEQUENCE</scope>
    <source>
        <tissue evidence="9">Leaf</tissue>
    </source>
</reference>
<evidence type="ECO:0000256" key="5">
    <source>
        <dbReference type="PROSITE-ProRule" id="PRU00108"/>
    </source>
</evidence>
<dbReference type="GO" id="GO:0005634">
    <property type="term" value="C:nucleus"/>
    <property type="evidence" value="ECO:0007669"/>
    <property type="project" value="UniProtKB-SubCell"/>
</dbReference>
<dbReference type="CDD" id="cd00086">
    <property type="entry name" value="homeodomain"/>
    <property type="match status" value="1"/>
</dbReference>
<dbReference type="InterPro" id="IPR001356">
    <property type="entry name" value="HD"/>
</dbReference>
<evidence type="ECO:0000256" key="6">
    <source>
        <dbReference type="RuleBase" id="RU000682"/>
    </source>
</evidence>
<keyword evidence="4 5" id="KW-0539">Nucleus</keyword>
<dbReference type="SUPFAM" id="SSF46689">
    <property type="entry name" value="Homeodomain-like"/>
    <property type="match status" value="1"/>
</dbReference>
<dbReference type="SMART" id="SM00389">
    <property type="entry name" value="HOX"/>
    <property type="match status" value="1"/>
</dbReference>
<evidence type="ECO:0000256" key="7">
    <source>
        <dbReference type="SAM" id="MobiDB-lite"/>
    </source>
</evidence>
<organism evidence="9 10">
    <name type="scientific">Senna tora</name>
    <dbReference type="NCBI Taxonomy" id="362788"/>
    <lineage>
        <taxon>Eukaryota</taxon>
        <taxon>Viridiplantae</taxon>
        <taxon>Streptophyta</taxon>
        <taxon>Embryophyta</taxon>
        <taxon>Tracheophyta</taxon>
        <taxon>Spermatophyta</taxon>
        <taxon>Magnoliopsida</taxon>
        <taxon>eudicotyledons</taxon>
        <taxon>Gunneridae</taxon>
        <taxon>Pentapetalae</taxon>
        <taxon>rosids</taxon>
        <taxon>fabids</taxon>
        <taxon>Fabales</taxon>
        <taxon>Fabaceae</taxon>
        <taxon>Caesalpinioideae</taxon>
        <taxon>Cassia clade</taxon>
        <taxon>Senna</taxon>
    </lineage>
</organism>
<dbReference type="OrthoDB" id="514822at2759"/>
<dbReference type="Proteomes" id="UP000634136">
    <property type="component" value="Unassembled WGS sequence"/>
</dbReference>
<comment type="subcellular location">
    <subcellularLocation>
        <location evidence="1 5 6">Nucleus</location>
    </subcellularLocation>
</comment>
<evidence type="ECO:0000313" key="10">
    <source>
        <dbReference type="Proteomes" id="UP000634136"/>
    </source>
</evidence>
<dbReference type="EMBL" id="JAAIUW010000005">
    <property type="protein sequence ID" value="KAF7830276.1"/>
    <property type="molecule type" value="Genomic_DNA"/>
</dbReference>
<keyword evidence="2 5" id="KW-0238">DNA-binding</keyword>
<evidence type="ECO:0000256" key="4">
    <source>
        <dbReference type="ARBA" id="ARBA00023242"/>
    </source>
</evidence>
<dbReference type="PROSITE" id="PS50071">
    <property type="entry name" value="HOMEOBOX_2"/>
    <property type="match status" value="1"/>
</dbReference>
<keyword evidence="9" id="KW-0560">Oxidoreductase</keyword>
<dbReference type="PANTHER" id="PTHR15467:SF9">
    <property type="entry name" value="HOMEOBOX DOMAIN-CONTAINING PROTEIN"/>
    <property type="match status" value="1"/>
</dbReference>
<dbReference type="Gene3D" id="1.10.10.60">
    <property type="entry name" value="Homeodomain-like"/>
    <property type="match status" value="1"/>
</dbReference>
<sequence>MGFAVSPSICTKSMALQCLSSPQSERFSVATLSLPRTPLSFSGLLSSRARNLSSAIAAASSSRKKKKKVNYLLPYFPVSPPQLQNLSHNHVKGGDEEEDAFELLFKQLEEDLKNDDMSLDDNDDEISEEDLAMLERELEEALGQDDPEMLNSILNDTEIDSDVNNKEEEEEEEDDDDKDGRSANLRNWQLRKLAKALKAGRRRTSIKSLAAELCLDRAVVLELLRNPPPNLLMMSLSLPDEPKARVIEPETQPTETVHEEIRSDHVEPESKAKVPVHVMQHRWSAQKRLKRVHVDTLERIYKRTKRPTNAMISSIVHVTNLPRRRVVKWFEDKRAEDDVPEDRIPYLRSVPEEAV</sequence>
<feature type="compositionally biased region" description="Acidic residues" evidence="7">
    <location>
        <begin position="157"/>
        <end position="177"/>
    </location>
</feature>
<comment type="caution">
    <text evidence="9">The sequence shown here is derived from an EMBL/GenBank/DDBJ whole genome shotgun (WGS) entry which is preliminary data.</text>
</comment>
<evidence type="ECO:0000256" key="3">
    <source>
        <dbReference type="ARBA" id="ARBA00023155"/>
    </source>
</evidence>
<accession>A0A834U157</accession>
<gene>
    <name evidence="9" type="ORF">G2W53_012609</name>
</gene>